<gene>
    <name evidence="2" type="ORF">BVC71_03025</name>
</gene>
<evidence type="ECO:0008006" key="4">
    <source>
        <dbReference type="Google" id="ProtNLM"/>
    </source>
</evidence>
<dbReference type="OrthoDB" id="7362982at2"/>
<proteinExistence type="predicted"/>
<feature type="chain" id="PRO_5012242281" description="Regulatory protein SoxS" evidence="1">
    <location>
        <begin position="20"/>
        <end position="120"/>
    </location>
</feature>
<dbReference type="SUPFAM" id="SSF52833">
    <property type="entry name" value="Thioredoxin-like"/>
    <property type="match status" value="1"/>
</dbReference>
<reference evidence="2 3" key="1">
    <citation type="submission" date="2016-12" db="EMBL/GenBank/DDBJ databases">
        <title>The draft genome sequence of HSLHS2.</title>
        <authorList>
            <person name="Hu D."/>
            <person name="Wang L."/>
            <person name="Shao Z."/>
        </authorList>
    </citation>
    <scope>NUCLEOTIDE SEQUENCE [LARGE SCALE GENOMIC DNA]</scope>
    <source>
        <strain evidence="2">MCCC 1A06712</strain>
    </source>
</reference>
<keyword evidence="3" id="KW-1185">Reference proteome</keyword>
<feature type="signal peptide" evidence="1">
    <location>
        <begin position="1"/>
        <end position="19"/>
    </location>
</feature>
<dbReference type="EMBL" id="MSPP01000001">
    <property type="protein sequence ID" value="OUD10486.1"/>
    <property type="molecule type" value="Genomic_DNA"/>
</dbReference>
<accession>A0A251X1L2</accession>
<dbReference type="Gene3D" id="3.40.30.10">
    <property type="entry name" value="Glutaredoxin"/>
    <property type="match status" value="1"/>
</dbReference>
<evidence type="ECO:0000256" key="1">
    <source>
        <dbReference type="SAM" id="SignalP"/>
    </source>
</evidence>
<organism evidence="2 3">
    <name type="scientific">Marivivens niveibacter</name>
    <dbReference type="NCBI Taxonomy" id="1930667"/>
    <lineage>
        <taxon>Bacteria</taxon>
        <taxon>Pseudomonadati</taxon>
        <taxon>Pseudomonadota</taxon>
        <taxon>Alphaproteobacteria</taxon>
        <taxon>Rhodobacterales</taxon>
        <taxon>Paracoccaceae</taxon>
        <taxon>Marivivens group</taxon>
        <taxon>Marivivens</taxon>
    </lineage>
</organism>
<keyword evidence="1" id="KW-0732">Signal</keyword>
<dbReference type="RefSeq" id="WP_086450137.1">
    <property type="nucleotide sequence ID" value="NZ_MSPP01000001.1"/>
</dbReference>
<dbReference type="InterPro" id="IPR036249">
    <property type="entry name" value="Thioredoxin-like_sf"/>
</dbReference>
<dbReference type="AlphaFoldDB" id="A0A251X1L2"/>
<sequence length="120" mass="13346">MFRFLAIPFLMFAPISALAEVQMMMAERPGCQWCLAWDQEIGPIYPVTNEGKAAPLRKVDVTDGMPEDITLARPVVFTPTFVLLVDGAEVNRLEGYPGDDFFWGLIANMLRDGGVQIAHD</sequence>
<evidence type="ECO:0000313" key="3">
    <source>
        <dbReference type="Proteomes" id="UP000194664"/>
    </source>
</evidence>
<protein>
    <recommendedName>
        <fullName evidence="4">Regulatory protein SoxS</fullName>
    </recommendedName>
</protein>
<dbReference type="Proteomes" id="UP000194664">
    <property type="component" value="Unassembled WGS sequence"/>
</dbReference>
<comment type="caution">
    <text evidence="2">The sequence shown here is derived from an EMBL/GenBank/DDBJ whole genome shotgun (WGS) entry which is preliminary data.</text>
</comment>
<name>A0A251X1L2_9RHOB</name>
<evidence type="ECO:0000313" key="2">
    <source>
        <dbReference type="EMBL" id="OUD10486.1"/>
    </source>
</evidence>